<feature type="transmembrane region" description="Helical" evidence="3">
    <location>
        <begin position="156"/>
        <end position="174"/>
    </location>
</feature>
<keyword evidence="2 5" id="KW-0560">Oxidoreductase</keyword>
<proteinExistence type="inferred from homology"/>
<dbReference type="PANTHER" id="PTHR11835:SF34">
    <property type="entry name" value="ISOCITRATE DEHYDROGENASE [NAD] SUBUNIT ALPHA, MITOCHONDRIAL"/>
    <property type="match status" value="1"/>
</dbReference>
<accession>A0ABU6WS34</accession>
<comment type="caution">
    <text evidence="5">The sequence shown here is derived from an EMBL/GenBank/DDBJ whole genome shotgun (WGS) entry which is preliminary data.</text>
</comment>
<evidence type="ECO:0000313" key="5">
    <source>
        <dbReference type="EMBL" id="MED6188707.1"/>
    </source>
</evidence>
<dbReference type="Proteomes" id="UP001341840">
    <property type="component" value="Unassembled WGS sequence"/>
</dbReference>
<dbReference type="SUPFAM" id="SSF53659">
    <property type="entry name" value="Isocitrate/Isopropylmalate dehydrogenase-like"/>
    <property type="match status" value="1"/>
</dbReference>
<evidence type="ECO:0000256" key="1">
    <source>
        <dbReference type="ARBA" id="ARBA00007769"/>
    </source>
</evidence>
<reference evidence="5 6" key="1">
    <citation type="journal article" date="2023" name="Plants (Basel)">
        <title>Bridging the Gap: Combining Genomics and Transcriptomics Approaches to Understand Stylosanthes scabra, an Orphan Legume from the Brazilian Caatinga.</title>
        <authorList>
            <person name="Ferreira-Neto J.R.C."/>
            <person name="da Silva M.D."/>
            <person name="Binneck E."/>
            <person name="de Melo N.F."/>
            <person name="da Silva R.H."/>
            <person name="de Melo A.L.T.M."/>
            <person name="Pandolfi V."/>
            <person name="Bustamante F.O."/>
            <person name="Brasileiro-Vidal A.C."/>
            <person name="Benko-Iseppon A.M."/>
        </authorList>
    </citation>
    <scope>NUCLEOTIDE SEQUENCE [LARGE SCALE GENOMIC DNA]</scope>
    <source>
        <tissue evidence="5">Leaves</tissue>
    </source>
</reference>
<feature type="domain" description="Isopropylmalate dehydrogenase-like" evidence="4">
    <location>
        <begin position="1"/>
        <end position="187"/>
    </location>
</feature>
<keyword evidence="3" id="KW-0472">Membrane</keyword>
<evidence type="ECO:0000259" key="4">
    <source>
        <dbReference type="SMART" id="SM01329"/>
    </source>
</evidence>
<organism evidence="5 6">
    <name type="scientific">Stylosanthes scabra</name>
    <dbReference type="NCBI Taxonomy" id="79078"/>
    <lineage>
        <taxon>Eukaryota</taxon>
        <taxon>Viridiplantae</taxon>
        <taxon>Streptophyta</taxon>
        <taxon>Embryophyta</taxon>
        <taxon>Tracheophyta</taxon>
        <taxon>Spermatophyta</taxon>
        <taxon>Magnoliopsida</taxon>
        <taxon>eudicotyledons</taxon>
        <taxon>Gunneridae</taxon>
        <taxon>Pentapetalae</taxon>
        <taxon>rosids</taxon>
        <taxon>fabids</taxon>
        <taxon>Fabales</taxon>
        <taxon>Fabaceae</taxon>
        <taxon>Papilionoideae</taxon>
        <taxon>50 kb inversion clade</taxon>
        <taxon>dalbergioids sensu lato</taxon>
        <taxon>Dalbergieae</taxon>
        <taxon>Pterocarpus clade</taxon>
        <taxon>Stylosanthes</taxon>
    </lineage>
</organism>
<dbReference type="InterPro" id="IPR024084">
    <property type="entry name" value="IsoPropMal-DH-like_dom"/>
</dbReference>
<dbReference type="SMART" id="SM01329">
    <property type="entry name" value="Iso_dh"/>
    <property type="match status" value="1"/>
</dbReference>
<sequence>MKVEEHYVGTEIDPRTQLSDMRKFGISLAKLGWLERANGHLHCLPGYKTWYDNVNLITICENTEGEYSGLEHQVVRGVVESLKIITRQASLRVAEYAFHYAKEHGGERVSAIHKANIMQKTDGLFLKCCHEVAEKYPEIKYEEVVIDNCCMMSCKTFMVTLLVTFVLFGWGFRLDTKLQHWRVRYCTS</sequence>
<dbReference type="Gene3D" id="3.40.718.10">
    <property type="entry name" value="Isopropylmalate Dehydrogenase"/>
    <property type="match status" value="1"/>
</dbReference>
<keyword evidence="6" id="KW-1185">Reference proteome</keyword>
<evidence type="ECO:0000256" key="3">
    <source>
        <dbReference type="SAM" id="Phobius"/>
    </source>
</evidence>
<dbReference type="GO" id="GO:0004449">
    <property type="term" value="F:isocitrate dehydrogenase (NAD+) activity"/>
    <property type="evidence" value="ECO:0007669"/>
    <property type="project" value="UniProtKB-EC"/>
</dbReference>
<name>A0ABU6WS34_9FABA</name>
<dbReference type="EC" id="1.1.1.41" evidence="5"/>
<dbReference type="Pfam" id="PF00180">
    <property type="entry name" value="Iso_dh"/>
    <property type="match status" value="1"/>
</dbReference>
<protein>
    <submittedName>
        <fullName evidence="5">3-isopropylmalate dehydrogenase, chloroplastic</fullName>
        <ecNumber evidence="5">1.1.1.41</ecNumber>
    </submittedName>
</protein>
<keyword evidence="3" id="KW-1133">Transmembrane helix</keyword>
<keyword evidence="3" id="KW-0812">Transmembrane</keyword>
<gene>
    <name evidence="5" type="ORF">PIB30_088503</name>
</gene>
<evidence type="ECO:0000256" key="2">
    <source>
        <dbReference type="ARBA" id="ARBA00023002"/>
    </source>
</evidence>
<evidence type="ECO:0000313" key="6">
    <source>
        <dbReference type="Proteomes" id="UP001341840"/>
    </source>
</evidence>
<dbReference type="PANTHER" id="PTHR11835">
    <property type="entry name" value="DECARBOXYLATING DEHYDROGENASES-ISOCITRATE, ISOPROPYLMALATE, TARTRATE"/>
    <property type="match status" value="1"/>
</dbReference>
<comment type="similarity">
    <text evidence="1">Belongs to the isocitrate and isopropylmalate dehydrogenases family.</text>
</comment>
<dbReference type="EMBL" id="JASCZI010182851">
    <property type="protein sequence ID" value="MED6188707.1"/>
    <property type="molecule type" value="Genomic_DNA"/>
</dbReference>